<evidence type="ECO:0008006" key="5">
    <source>
        <dbReference type="Google" id="ProtNLM"/>
    </source>
</evidence>
<dbReference type="RefSeq" id="WP_307369951.1">
    <property type="nucleotide sequence ID" value="NZ_JAUSUW010000002.1"/>
</dbReference>
<name>A0ABU0G5J1_9HYPH</name>
<reference evidence="3 4" key="1">
    <citation type="submission" date="2023-07" db="EMBL/GenBank/DDBJ databases">
        <title>Genomic Encyclopedia of Type Strains, Phase IV (KMG-IV): sequencing the most valuable type-strain genomes for metagenomic binning, comparative biology and taxonomic classification.</title>
        <authorList>
            <person name="Goeker M."/>
        </authorList>
    </citation>
    <scope>NUCLEOTIDE SEQUENCE [LARGE SCALE GENOMIC DNA]</scope>
    <source>
        <strain evidence="3 4">DSM 1111</strain>
    </source>
</reference>
<protein>
    <recommendedName>
        <fullName evidence="5">DUF1189 domain-containing protein</fullName>
    </recommendedName>
</protein>
<dbReference type="Proteomes" id="UP001238496">
    <property type="component" value="Unassembled WGS sequence"/>
</dbReference>
<keyword evidence="2" id="KW-0472">Membrane</keyword>
<proteinExistence type="predicted"/>
<feature type="transmembrane region" description="Helical" evidence="2">
    <location>
        <begin position="174"/>
        <end position="192"/>
    </location>
</feature>
<feature type="transmembrane region" description="Helical" evidence="2">
    <location>
        <begin position="117"/>
        <end position="137"/>
    </location>
</feature>
<feature type="region of interest" description="Disordered" evidence="1">
    <location>
        <begin position="197"/>
        <end position="224"/>
    </location>
</feature>
<gene>
    <name evidence="3" type="ORF">J2045_000963</name>
</gene>
<feature type="compositionally biased region" description="Basic residues" evidence="1">
    <location>
        <begin position="211"/>
        <end position="224"/>
    </location>
</feature>
<accession>A0ABU0G5J1</accession>
<comment type="caution">
    <text evidence="3">The sequence shown here is derived from an EMBL/GenBank/DDBJ whole genome shotgun (WGS) entry which is preliminary data.</text>
</comment>
<evidence type="ECO:0000313" key="3">
    <source>
        <dbReference type="EMBL" id="MDQ0419950.1"/>
    </source>
</evidence>
<sequence length="224" mass="24345">MIFIMVAFDFAKAPIERLSMVPHDMVAQQLSAPRPLPKSDIANQKVIVGDRNMPLMFEGQAQAVDAIVKSGKRPTDAEIEAFRQETIKSILYNKTNGNTEQDGTSALVAGRTILMTLQPMVALTLTALTIVGLLWMLSGRLRDIGWPPALMYCILAPVFLPKLLGVTMPPLAETSAIGLFYGAIVLLALPPFPEKTRTEPQAAPVTPSLHAPRKRGQFGKLGSK</sequence>
<evidence type="ECO:0000256" key="1">
    <source>
        <dbReference type="SAM" id="MobiDB-lite"/>
    </source>
</evidence>
<keyword evidence="2" id="KW-1133">Transmembrane helix</keyword>
<evidence type="ECO:0000313" key="4">
    <source>
        <dbReference type="Proteomes" id="UP001238496"/>
    </source>
</evidence>
<organism evidence="3 4">
    <name type="scientific">Peteryoungia aggregata LMG 23059</name>
    <dbReference type="NCBI Taxonomy" id="1368425"/>
    <lineage>
        <taxon>Bacteria</taxon>
        <taxon>Pseudomonadati</taxon>
        <taxon>Pseudomonadota</taxon>
        <taxon>Alphaproteobacteria</taxon>
        <taxon>Hyphomicrobiales</taxon>
        <taxon>Rhizobiaceae</taxon>
        <taxon>Peteryoungia</taxon>
    </lineage>
</organism>
<dbReference type="EMBL" id="JAUSUW010000002">
    <property type="protein sequence ID" value="MDQ0419950.1"/>
    <property type="molecule type" value="Genomic_DNA"/>
</dbReference>
<evidence type="ECO:0000256" key="2">
    <source>
        <dbReference type="SAM" id="Phobius"/>
    </source>
</evidence>
<keyword evidence="2" id="KW-0812">Transmembrane</keyword>
<keyword evidence="4" id="KW-1185">Reference proteome</keyword>
<feature type="transmembrane region" description="Helical" evidence="2">
    <location>
        <begin position="149"/>
        <end position="168"/>
    </location>
</feature>